<evidence type="ECO:0000313" key="1">
    <source>
        <dbReference type="EMBL" id="VEH67590.1"/>
    </source>
</evidence>
<organism evidence="1 2">
    <name type="scientific">Rodentibacter pneumotropicus</name>
    <dbReference type="NCBI Taxonomy" id="758"/>
    <lineage>
        <taxon>Bacteria</taxon>
        <taxon>Pseudomonadati</taxon>
        <taxon>Pseudomonadota</taxon>
        <taxon>Gammaproteobacteria</taxon>
        <taxon>Pasteurellales</taxon>
        <taxon>Pasteurellaceae</taxon>
        <taxon>Rodentibacter</taxon>
    </lineage>
</organism>
<protein>
    <submittedName>
        <fullName evidence="1">Uncharacterized protein</fullName>
    </submittedName>
</protein>
<evidence type="ECO:0000313" key="2">
    <source>
        <dbReference type="Proteomes" id="UP000278733"/>
    </source>
</evidence>
<accession>A0A3S4W337</accession>
<sequence length="41" mass="4924">MTLFSLMLQNLKVKEIESLQDWLVNKINMHEFFILTSHIFA</sequence>
<dbReference type="STRING" id="758.GCA_000730685_00179"/>
<dbReference type="AlphaFoldDB" id="A0A3S4W337"/>
<gene>
    <name evidence="1" type="ORF">NCTC8284_02787</name>
</gene>
<dbReference type="EMBL" id="LR134405">
    <property type="protein sequence ID" value="VEH67590.1"/>
    <property type="molecule type" value="Genomic_DNA"/>
</dbReference>
<name>A0A3S4W337_9PAST</name>
<reference evidence="1 2" key="1">
    <citation type="submission" date="2018-12" db="EMBL/GenBank/DDBJ databases">
        <authorList>
            <consortium name="Pathogen Informatics"/>
        </authorList>
    </citation>
    <scope>NUCLEOTIDE SEQUENCE [LARGE SCALE GENOMIC DNA]</scope>
    <source>
        <strain evidence="1 2">NCTC8284</strain>
    </source>
</reference>
<proteinExistence type="predicted"/>
<dbReference type="KEGG" id="rpne:NCTC8284_02787"/>
<dbReference type="Proteomes" id="UP000278733">
    <property type="component" value="Chromosome"/>
</dbReference>